<comment type="caution">
    <text evidence="1">The sequence shown here is derived from an EMBL/GenBank/DDBJ whole genome shotgun (WGS) entry which is preliminary data.</text>
</comment>
<name>A0AAJ6N9F4_9PAST</name>
<evidence type="ECO:0000313" key="1">
    <source>
        <dbReference type="EMBL" id="MDP8172651.1"/>
    </source>
</evidence>
<dbReference type="Proteomes" id="UP001236239">
    <property type="component" value="Unassembled WGS sequence"/>
</dbReference>
<proteinExistence type="predicted"/>
<evidence type="ECO:0000313" key="2">
    <source>
        <dbReference type="Proteomes" id="UP001236239"/>
    </source>
</evidence>
<gene>
    <name evidence="1" type="ORF">QJU93_04705</name>
</gene>
<reference evidence="1" key="1">
    <citation type="journal article" date="2023" name="Front. Microbiol.">
        <title>Phylogeography and host specificity of Pasteurellaceae pathogenic to sea-farmed fish in the north-east Atlantic.</title>
        <authorList>
            <person name="Gulla S."/>
            <person name="Colquhoun D.J."/>
            <person name="Olsen A.B."/>
            <person name="Spilsberg B."/>
            <person name="Lagesen K."/>
            <person name="Aakesson C.P."/>
            <person name="Strom S."/>
            <person name="Manji F."/>
            <person name="Birkbeck T.H."/>
            <person name="Nilsen H.K."/>
        </authorList>
    </citation>
    <scope>NUCLEOTIDE SEQUENCE</scope>
    <source>
        <strain evidence="1">TW16_20</strain>
    </source>
</reference>
<accession>A0AAJ6N9F4</accession>
<organism evidence="1 2">
    <name type="scientific">Phocoenobacter skyensis</name>
    <dbReference type="NCBI Taxonomy" id="97481"/>
    <lineage>
        <taxon>Bacteria</taxon>
        <taxon>Pseudomonadati</taxon>
        <taxon>Pseudomonadota</taxon>
        <taxon>Gammaproteobacteria</taxon>
        <taxon>Pasteurellales</taxon>
        <taxon>Pasteurellaceae</taxon>
        <taxon>Phocoenobacter</taxon>
    </lineage>
</organism>
<dbReference type="RefSeq" id="WP_306374128.1">
    <property type="nucleotide sequence ID" value="NZ_JASAYK010000003.1"/>
</dbReference>
<protein>
    <submittedName>
        <fullName evidence="1">Uncharacterized protein</fullName>
    </submittedName>
</protein>
<dbReference type="AlphaFoldDB" id="A0AAJ6N9F4"/>
<dbReference type="EMBL" id="JASAYQ010000006">
    <property type="protein sequence ID" value="MDP8172651.1"/>
    <property type="molecule type" value="Genomic_DNA"/>
</dbReference>
<sequence length="122" mass="14420">MTNSVTKPQRQTQFLKVLHRLIVANFTHLDKDFLNISSPRNYIYKIEKNHLLEDEKIKRTKVRNPNCEHCVPYSIYSIPNKSMMKRLIALYKAKGGELTEAEEQYALSRFDNEEEAKNELFN</sequence>